<gene>
    <name evidence="1" type="ORF">NS359_11590</name>
</gene>
<accession>A0A147DP82</accession>
<protein>
    <submittedName>
        <fullName evidence="1">Uncharacterized protein</fullName>
    </submittedName>
</protein>
<evidence type="ECO:0000313" key="2">
    <source>
        <dbReference type="Proteomes" id="UP000072763"/>
    </source>
</evidence>
<dbReference type="PATRIC" id="fig|465820.4.peg.2497"/>
<organism evidence="1 2">
    <name type="scientific">Curtobacterium oceanosedimentum</name>
    <dbReference type="NCBI Taxonomy" id="465820"/>
    <lineage>
        <taxon>Bacteria</taxon>
        <taxon>Bacillati</taxon>
        <taxon>Actinomycetota</taxon>
        <taxon>Actinomycetes</taxon>
        <taxon>Micrococcales</taxon>
        <taxon>Microbacteriaceae</taxon>
        <taxon>Curtobacterium</taxon>
    </lineage>
</organism>
<dbReference type="RefSeq" id="WP_153001839.1">
    <property type="nucleotide sequence ID" value="NZ_LDRC01000058.1"/>
</dbReference>
<name>A0A147DP82_9MICO</name>
<comment type="caution">
    <text evidence="1">The sequence shown here is derived from an EMBL/GenBank/DDBJ whole genome shotgun (WGS) entry which is preliminary data.</text>
</comment>
<dbReference type="Proteomes" id="UP000072763">
    <property type="component" value="Unassembled WGS sequence"/>
</dbReference>
<evidence type="ECO:0000313" key="1">
    <source>
        <dbReference type="EMBL" id="KTR51245.1"/>
    </source>
</evidence>
<proteinExistence type="predicted"/>
<dbReference type="EMBL" id="LDRC01000058">
    <property type="protein sequence ID" value="KTR51245.1"/>
    <property type="molecule type" value="Genomic_DNA"/>
</dbReference>
<dbReference type="OrthoDB" id="5118693at2"/>
<dbReference type="AlphaFoldDB" id="A0A147DP82"/>
<sequence>MRRWLRRSSPEPEQHDVHPAVPVLADWDEHGIIGTIGSGPSAGATVVAHPYWTSTGALDIYELELWDGPDEVRDATGRLVISDLATDDRVPGEEGGLIDALTREVDVTWWTDRERIDAFWAVHWDPPNAPQR</sequence>
<reference evidence="1 2" key="1">
    <citation type="journal article" date="2016" name="Front. Microbiol.">
        <title>Genomic Resource of Rice Seed Associated Bacteria.</title>
        <authorList>
            <person name="Midha S."/>
            <person name="Bansal K."/>
            <person name="Sharma S."/>
            <person name="Kumar N."/>
            <person name="Patil P.P."/>
            <person name="Chaudhry V."/>
            <person name="Patil P.B."/>
        </authorList>
    </citation>
    <scope>NUCLEOTIDE SEQUENCE [LARGE SCALE GENOMIC DNA]</scope>
    <source>
        <strain evidence="1 2">NS359</strain>
    </source>
</reference>